<dbReference type="Proteomes" id="UP000266841">
    <property type="component" value="Unassembled WGS sequence"/>
</dbReference>
<feature type="compositionally biased region" description="Basic and acidic residues" evidence="1">
    <location>
        <begin position="135"/>
        <end position="149"/>
    </location>
</feature>
<feature type="compositionally biased region" description="Basic and acidic residues" evidence="1">
    <location>
        <begin position="29"/>
        <end position="42"/>
    </location>
</feature>
<dbReference type="EMBL" id="AGNL01021178">
    <property type="protein sequence ID" value="EJK60375.1"/>
    <property type="molecule type" value="Genomic_DNA"/>
</dbReference>
<feature type="compositionally biased region" description="Basic and acidic residues" evidence="1">
    <location>
        <begin position="112"/>
        <end position="126"/>
    </location>
</feature>
<sequence length="229" mass="25135">RPEEGTAGGGGTTQATAVSGGRRGGVRGELGDWEHGGGDERGAASVRRGGGGRRRPRPGLGRLIPHTFFPRFLPCLLFQSSEKSGPNVHSRRRPRRGRPRGGRRVRRRPRLPRRDQQEGRHADLRRVPQLAPPGREQEPVQEGERRRDAGQGLLQEDLSELREEEEEEADGRVRRRRTGLCRHGGEVSTGGRGRDAVVAGHGAEVCHLAREVRVRGKSVLPSSHVCSPS</sequence>
<protein>
    <submittedName>
        <fullName evidence="2">Uncharacterized protein</fullName>
    </submittedName>
</protein>
<gene>
    <name evidence="2" type="ORF">THAOC_19284</name>
</gene>
<dbReference type="AlphaFoldDB" id="K0S531"/>
<evidence type="ECO:0000313" key="2">
    <source>
        <dbReference type="EMBL" id="EJK60375.1"/>
    </source>
</evidence>
<accession>K0S531</accession>
<comment type="caution">
    <text evidence="2">The sequence shown here is derived from an EMBL/GenBank/DDBJ whole genome shotgun (WGS) entry which is preliminary data.</text>
</comment>
<feature type="non-terminal residue" evidence="2">
    <location>
        <position position="1"/>
    </location>
</feature>
<feature type="region of interest" description="Disordered" evidence="1">
    <location>
        <begin position="1"/>
        <end position="64"/>
    </location>
</feature>
<feature type="compositionally biased region" description="Basic residues" evidence="1">
    <location>
        <begin position="89"/>
        <end position="111"/>
    </location>
</feature>
<keyword evidence="3" id="KW-1185">Reference proteome</keyword>
<feature type="compositionally biased region" description="Gly residues" evidence="1">
    <location>
        <begin position="1"/>
        <end position="12"/>
    </location>
</feature>
<evidence type="ECO:0000256" key="1">
    <source>
        <dbReference type="SAM" id="MobiDB-lite"/>
    </source>
</evidence>
<feature type="region of interest" description="Disordered" evidence="1">
    <location>
        <begin position="81"/>
        <end position="194"/>
    </location>
</feature>
<proteinExistence type="predicted"/>
<reference evidence="2 3" key="1">
    <citation type="journal article" date="2012" name="Genome Biol.">
        <title>Genome and low-iron response of an oceanic diatom adapted to chronic iron limitation.</title>
        <authorList>
            <person name="Lommer M."/>
            <person name="Specht M."/>
            <person name="Roy A.S."/>
            <person name="Kraemer L."/>
            <person name="Andreson R."/>
            <person name="Gutowska M.A."/>
            <person name="Wolf J."/>
            <person name="Bergner S.V."/>
            <person name="Schilhabel M.B."/>
            <person name="Klostermeier U.C."/>
            <person name="Beiko R.G."/>
            <person name="Rosenstiel P."/>
            <person name="Hippler M."/>
            <person name="Laroche J."/>
        </authorList>
    </citation>
    <scope>NUCLEOTIDE SEQUENCE [LARGE SCALE GENOMIC DNA]</scope>
    <source>
        <strain evidence="2 3">CCMP1005</strain>
    </source>
</reference>
<name>K0S531_THAOC</name>
<evidence type="ECO:0000313" key="3">
    <source>
        <dbReference type="Proteomes" id="UP000266841"/>
    </source>
</evidence>
<organism evidence="2 3">
    <name type="scientific">Thalassiosira oceanica</name>
    <name type="common">Marine diatom</name>
    <dbReference type="NCBI Taxonomy" id="159749"/>
    <lineage>
        <taxon>Eukaryota</taxon>
        <taxon>Sar</taxon>
        <taxon>Stramenopiles</taxon>
        <taxon>Ochrophyta</taxon>
        <taxon>Bacillariophyta</taxon>
        <taxon>Coscinodiscophyceae</taxon>
        <taxon>Thalassiosirophycidae</taxon>
        <taxon>Thalassiosirales</taxon>
        <taxon>Thalassiosiraceae</taxon>
        <taxon>Thalassiosira</taxon>
    </lineage>
</organism>